<accession>A0AAV4ZQ86</accession>
<gene>
    <name evidence="3" type="ORF">BHAOGJBA_4298</name>
</gene>
<evidence type="ECO:0000256" key="1">
    <source>
        <dbReference type="SAM" id="MobiDB-lite"/>
    </source>
</evidence>
<dbReference type="Gene3D" id="3.40.50.300">
    <property type="entry name" value="P-loop containing nucleotide triphosphate hydrolases"/>
    <property type="match status" value="1"/>
</dbReference>
<name>A0AAV4ZQ86_9HYPH</name>
<dbReference type="Pfam" id="PF13481">
    <property type="entry name" value="AAA_25"/>
    <property type="match status" value="1"/>
</dbReference>
<proteinExistence type="predicted"/>
<dbReference type="Proteomes" id="UP001055247">
    <property type="component" value="Unassembled WGS sequence"/>
</dbReference>
<dbReference type="EMBL" id="BPQO01000021">
    <property type="protein sequence ID" value="GJD90756.1"/>
    <property type="molecule type" value="Genomic_DNA"/>
</dbReference>
<sequence>MTDSSVGHGGESVQSSANRFRILWDLGYRRLVPIVPPNAELSPHSHLAAKPQCRGKAVGELGAYGWKSFPWQQHETTEVDLERWHGMGAGVGIKLGDGLTAIDIDSLAPKLAEAAVEAAYEILGPAPRRIGRWPKVLLLYATSEDIPYERVDLSGLDGKTERVEVLGPRHQMVARAVHSFTGKPYVWPEGVPARDELTVVNREQVRAYLDRLTEILPDAHRRAAPNSLDRSQVDQRALEGPIEAVRAAVDAIPNDRSDRAWFLRMGYAIKAAVPYDPDEAFDIFWSWCLRWTVREKDYDDAWSHWESLQPPFGVGAPYLYAEAAKHTGRNMAPPEAFFDRIEDDGTPPSAEEGEAAVAGPARPPLAFVRLDDWAGAALTDRAKPLVKGLLDESAMTVLYGESNAGKTFVAMDLAHHIARGAPWGGMKTAQKVVAYVAAEGGQGAAKRGVALARRYGAAAHFHILAAPVDLLSDKGDLQPLIAALGKLGPNLGLVVIDTLSRAMAGGDENSSIDMGKLVRHLDAIRAAVAAHVLVVHHSGKDKAKGARGHSLLRAATDTEIEISPGQIAVTKQRDLDKSWSSAFALDVVHLGRDDEGDPVTSCTVRLVASKAELPVEAPTATERRVLEALAACAAETGDPKAGVRQVDLGDFLDSPEFNQEKLRFHLRQLEKKRLVVRSKRGVWQVTDPARLDPRAWFKAEASEDPKGQTGGAGFIDGVFG</sequence>
<evidence type="ECO:0000259" key="2">
    <source>
        <dbReference type="SMART" id="SM00382"/>
    </source>
</evidence>
<organism evidence="3 4">
    <name type="scientific">Methylobacterium hispanicum</name>
    <dbReference type="NCBI Taxonomy" id="270350"/>
    <lineage>
        <taxon>Bacteria</taxon>
        <taxon>Pseudomonadati</taxon>
        <taxon>Pseudomonadota</taxon>
        <taxon>Alphaproteobacteria</taxon>
        <taxon>Hyphomicrobiales</taxon>
        <taxon>Methylobacteriaceae</taxon>
        <taxon>Methylobacterium</taxon>
    </lineage>
</organism>
<keyword evidence="4" id="KW-1185">Reference proteome</keyword>
<dbReference type="SMART" id="SM00382">
    <property type="entry name" value="AAA"/>
    <property type="match status" value="1"/>
</dbReference>
<evidence type="ECO:0000313" key="3">
    <source>
        <dbReference type="EMBL" id="GJD90756.1"/>
    </source>
</evidence>
<feature type="region of interest" description="Disordered" evidence="1">
    <location>
        <begin position="701"/>
        <end position="720"/>
    </location>
</feature>
<protein>
    <recommendedName>
        <fullName evidence="2">AAA+ ATPase domain-containing protein</fullName>
    </recommendedName>
</protein>
<reference evidence="3" key="1">
    <citation type="journal article" date="2016" name="Front. Microbiol.">
        <title>Genome Sequence of the Piezophilic, Mesophilic Sulfate-Reducing Bacterium Desulfovibrio indicus J2T.</title>
        <authorList>
            <person name="Cao J."/>
            <person name="Maignien L."/>
            <person name="Shao Z."/>
            <person name="Alain K."/>
            <person name="Jebbar M."/>
        </authorList>
    </citation>
    <scope>NUCLEOTIDE SEQUENCE</scope>
    <source>
        <strain evidence="3">DSM 16372</strain>
    </source>
</reference>
<comment type="caution">
    <text evidence="3">The sequence shown here is derived from an EMBL/GenBank/DDBJ whole genome shotgun (WGS) entry which is preliminary data.</text>
</comment>
<feature type="domain" description="AAA+ ATPase" evidence="2">
    <location>
        <begin position="392"/>
        <end position="566"/>
    </location>
</feature>
<feature type="compositionally biased region" description="Gly residues" evidence="1">
    <location>
        <begin position="708"/>
        <end position="720"/>
    </location>
</feature>
<dbReference type="InterPro" id="IPR027417">
    <property type="entry name" value="P-loop_NTPase"/>
</dbReference>
<dbReference type="AlphaFoldDB" id="A0AAV4ZQ86"/>
<reference evidence="3" key="2">
    <citation type="submission" date="2021-08" db="EMBL/GenBank/DDBJ databases">
        <authorList>
            <person name="Tani A."/>
            <person name="Ola A."/>
            <person name="Ogura Y."/>
            <person name="Katsura K."/>
            <person name="Hayashi T."/>
        </authorList>
    </citation>
    <scope>NUCLEOTIDE SEQUENCE</scope>
    <source>
        <strain evidence="3">DSM 16372</strain>
    </source>
</reference>
<dbReference type="SUPFAM" id="SSF52540">
    <property type="entry name" value="P-loop containing nucleoside triphosphate hydrolases"/>
    <property type="match status" value="1"/>
</dbReference>
<dbReference type="InterPro" id="IPR003593">
    <property type="entry name" value="AAA+_ATPase"/>
</dbReference>
<evidence type="ECO:0000313" key="4">
    <source>
        <dbReference type="Proteomes" id="UP001055247"/>
    </source>
</evidence>
<dbReference type="RefSeq" id="WP_238230977.1">
    <property type="nucleotide sequence ID" value="NZ_BPQO01000021.1"/>
</dbReference>